<keyword evidence="1" id="KW-1133">Transmembrane helix</keyword>
<dbReference type="Proteomes" id="UP000034072">
    <property type="component" value="Unassembled WGS sequence"/>
</dbReference>
<gene>
    <name evidence="2" type="ORF">UT75_C0001G0053</name>
</gene>
<keyword evidence="1" id="KW-0812">Transmembrane</keyword>
<proteinExistence type="predicted"/>
<dbReference type="AlphaFoldDB" id="A0A0G0QL65"/>
<name>A0A0G0QL65_9BACT</name>
<feature type="transmembrane region" description="Helical" evidence="1">
    <location>
        <begin position="15"/>
        <end position="33"/>
    </location>
</feature>
<evidence type="ECO:0000256" key="1">
    <source>
        <dbReference type="SAM" id="Phobius"/>
    </source>
</evidence>
<evidence type="ECO:0000313" key="3">
    <source>
        <dbReference type="Proteomes" id="UP000034072"/>
    </source>
</evidence>
<accession>A0A0G0QL65</accession>
<feature type="transmembrane region" description="Helical" evidence="1">
    <location>
        <begin position="149"/>
        <end position="171"/>
    </location>
</feature>
<evidence type="ECO:0008006" key="4">
    <source>
        <dbReference type="Google" id="ProtNLM"/>
    </source>
</evidence>
<keyword evidence="1" id="KW-0472">Membrane</keyword>
<evidence type="ECO:0000313" key="2">
    <source>
        <dbReference type="EMBL" id="KKR41149.1"/>
    </source>
</evidence>
<comment type="caution">
    <text evidence="2">The sequence shown here is derived from an EMBL/GenBank/DDBJ whole genome shotgun (WGS) entry which is preliminary data.</text>
</comment>
<feature type="transmembrane region" description="Helical" evidence="1">
    <location>
        <begin position="183"/>
        <end position="206"/>
    </location>
</feature>
<organism evidence="2 3">
    <name type="scientific">Candidatus Yanofskybacteria bacterium GW2011_GWE2_40_11</name>
    <dbReference type="NCBI Taxonomy" id="1619033"/>
    <lineage>
        <taxon>Bacteria</taxon>
        <taxon>Candidatus Yanofskyibacteriota</taxon>
    </lineage>
</organism>
<sequence length="212" mass="24006">MEYWYYTLSAIPQTLATMIALVATFGAVNLNMLSSKITEIRKDPRIRRFILLGTSQLDKEIHATEIHQIDALTNNDYLSLFQKCLDRLDPRSETLGLEGKIFEKYKAEMLEVIHSEWHSFYGPDPDRIYGYLSMKRDVLKMSVLDKKKIINNLGLSLSLAVLTIVISLLALPNYDYFCGSTLLVSSVVILAVLSVALTGWGVWIVANLESRN</sequence>
<dbReference type="EMBL" id="LBXZ01000001">
    <property type="protein sequence ID" value="KKR41149.1"/>
    <property type="molecule type" value="Genomic_DNA"/>
</dbReference>
<protein>
    <recommendedName>
        <fullName evidence="4">SMODS and SLOG-associating 2TM effector domain-containing protein</fullName>
    </recommendedName>
</protein>
<reference evidence="2 3" key="1">
    <citation type="journal article" date="2015" name="Nature">
        <title>rRNA introns, odd ribosomes, and small enigmatic genomes across a large radiation of phyla.</title>
        <authorList>
            <person name="Brown C.T."/>
            <person name="Hug L.A."/>
            <person name="Thomas B.C."/>
            <person name="Sharon I."/>
            <person name="Castelle C.J."/>
            <person name="Singh A."/>
            <person name="Wilkins M.J."/>
            <person name="Williams K.H."/>
            <person name="Banfield J.F."/>
        </authorList>
    </citation>
    <scope>NUCLEOTIDE SEQUENCE [LARGE SCALE GENOMIC DNA]</scope>
</reference>